<proteinExistence type="predicted"/>
<keyword evidence="2" id="KW-0732">Signal</keyword>
<dbReference type="EMBL" id="CP027850">
    <property type="protein sequence ID" value="AVQ02775.1"/>
    <property type="molecule type" value="Genomic_DNA"/>
</dbReference>
<feature type="compositionally biased region" description="Pro residues" evidence="1">
    <location>
        <begin position="451"/>
        <end position="463"/>
    </location>
</feature>
<keyword evidence="5" id="KW-1185">Reference proteome</keyword>
<dbReference type="GO" id="GO:0016787">
    <property type="term" value="F:hydrolase activity"/>
    <property type="evidence" value="ECO:0007669"/>
    <property type="project" value="UniProtKB-KW"/>
</dbReference>
<dbReference type="InterPro" id="IPR001466">
    <property type="entry name" value="Beta-lactam-related"/>
</dbReference>
<evidence type="ECO:0000313" key="4">
    <source>
        <dbReference type="EMBL" id="AVQ02775.1"/>
    </source>
</evidence>
<feature type="signal peptide" evidence="2">
    <location>
        <begin position="1"/>
        <end position="30"/>
    </location>
</feature>
<dbReference type="InterPro" id="IPR050789">
    <property type="entry name" value="Diverse_Enzym_Activities"/>
</dbReference>
<dbReference type="PANTHER" id="PTHR43283:SF3">
    <property type="entry name" value="BETA-LACTAMASE FAMILY PROTEIN (AFU_ORTHOLOGUE AFUA_5G07500)"/>
    <property type="match status" value="1"/>
</dbReference>
<dbReference type="InterPro" id="IPR012338">
    <property type="entry name" value="Beta-lactam/transpept-like"/>
</dbReference>
<sequence>MTVGRLRRHALSFLAGVLGCAAVAATPALAFPRAKPEEAGFNAERLKRLDEHMQAMVDHGQIAGGVTLLARHGRIVDAKTFGLRALGGEPMLIDAIFRIRSETKPVTGVAMMILYEQGLWQLDDPISKYVPEFANLRIASGVDAAGQPILTPISRPPTMRELMTHTAGFAYGIADDPSSPSDRAYYQAGVLQSGSLQELVRKVSGLPMFSEPGQLWRYSVAADIQGYIVEKLSGVSLPVFMEEHIFAPLGMKDTAFYVPAEKMGRLAALYDADPATGKLVPAVEGAWRDVSRPPAAALGGGGLLSTAGDFARFAQMILNKGELEGVRILKPESVTLMSQNHLPPGFVVTTNGTMGVLKPGPRPFPFAAGMGYGLDVAVAVDPAASGAPVGPGTISWGGSAGTWFWIDPANDLFFIGMIQRLGGVGPGLDAQSRNLVYQAIERPPQIAMAVSPPPPQAQRPAKPPGKSTLAR</sequence>
<evidence type="ECO:0000256" key="1">
    <source>
        <dbReference type="SAM" id="MobiDB-lite"/>
    </source>
</evidence>
<dbReference type="RefSeq" id="WP_013079741.1">
    <property type="nucleotide sequence ID" value="NZ_CP027850.1"/>
</dbReference>
<feature type="chain" id="PRO_5046097878" evidence="2">
    <location>
        <begin position="31"/>
        <end position="471"/>
    </location>
</feature>
<accession>A0ABN5IW87</accession>
<dbReference type="Proteomes" id="UP000240527">
    <property type="component" value="Chromosome"/>
</dbReference>
<evidence type="ECO:0000259" key="3">
    <source>
        <dbReference type="Pfam" id="PF00144"/>
    </source>
</evidence>
<evidence type="ECO:0000256" key="2">
    <source>
        <dbReference type="SAM" id="SignalP"/>
    </source>
</evidence>
<name>A0ABN5IW87_9CAUL</name>
<organism evidence="4 5">
    <name type="scientific">Caulobacter segnis</name>
    <dbReference type="NCBI Taxonomy" id="88688"/>
    <lineage>
        <taxon>Bacteria</taxon>
        <taxon>Pseudomonadati</taxon>
        <taxon>Pseudomonadota</taxon>
        <taxon>Alphaproteobacteria</taxon>
        <taxon>Caulobacterales</taxon>
        <taxon>Caulobacteraceae</taxon>
        <taxon>Caulobacter</taxon>
    </lineage>
</organism>
<feature type="domain" description="Beta-lactamase-related" evidence="3">
    <location>
        <begin position="49"/>
        <end position="426"/>
    </location>
</feature>
<dbReference type="PROSITE" id="PS51257">
    <property type="entry name" value="PROKAR_LIPOPROTEIN"/>
    <property type="match status" value="1"/>
</dbReference>
<dbReference type="Pfam" id="PF00144">
    <property type="entry name" value="Beta-lactamase"/>
    <property type="match status" value="1"/>
</dbReference>
<dbReference type="SUPFAM" id="SSF56601">
    <property type="entry name" value="beta-lactamase/transpeptidase-like"/>
    <property type="match status" value="1"/>
</dbReference>
<dbReference type="PANTHER" id="PTHR43283">
    <property type="entry name" value="BETA-LACTAMASE-RELATED"/>
    <property type="match status" value="1"/>
</dbReference>
<feature type="region of interest" description="Disordered" evidence="1">
    <location>
        <begin position="446"/>
        <end position="471"/>
    </location>
</feature>
<protein>
    <submittedName>
        <fullName evidence="4">Serine hydrolase</fullName>
    </submittedName>
</protein>
<keyword evidence="4" id="KW-0378">Hydrolase</keyword>
<evidence type="ECO:0000313" key="5">
    <source>
        <dbReference type="Proteomes" id="UP000240527"/>
    </source>
</evidence>
<dbReference type="Gene3D" id="3.40.710.10">
    <property type="entry name" value="DD-peptidase/beta-lactamase superfamily"/>
    <property type="match status" value="1"/>
</dbReference>
<reference evidence="4 5" key="1">
    <citation type="journal article" date="2015" name="Biotechnol. Bioeng.">
        <title>Genome sequence and phenotypic characterization of Caulobacter segnis.</title>
        <authorList>
            <person name="Patel S."/>
            <person name="Fletcher B."/>
            <person name="Scott D.C."/>
            <person name="Ely B."/>
        </authorList>
    </citation>
    <scope>NUCLEOTIDE SEQUENCE [LARGE SCALE GENOMIC DNA]</scope>
    <source>
        <strain evidence="4 5">TK0059</strain>
    </source>
</reference>
<gene>
    <name evidence="4" type="ORF">B7G68_13490</name>
</gene>